<reference evidence="7" key="3">
    <citation type="submission" date="2025-09" db="UniProtKB">
        <authorList>
            <consortium name="Ensembl"/>
        </authorList>
    </citation>
    <scope>IDENTIFICATION</scope>
</reference>
<dbReference type="SUPFAM" id="SSF56487">
    <property type="entry name" value="SRCR-like"/>
    <property type="match status" value="3"/>
</dbReference>
<evidence type="ECO:0000259" key="6">
    <source>
        <dbReference type="PROSITE" id="PS50287"/>
    </source>
</evidence>
<evidence type="ECO:0000256" key="2">
    <source>
        <dbReference type="ARBA" id="ARBA00022737"/>
    </source>
</evidence>
<reference evidence="7 8" key="1">
    <citation type="submission" date="2019-04" db="EMBL/GenBank/DDBJ databases">
        <authorList>
            <consortium name="Wellcome Sanger Institute Data Sharing"/>
        </authorList>
    </citation>
    <scope>NUCLEOTIDE SEQUENCE [LARGE SCALE GENOMIC DNA]</scope>
</reference>
<name>A0A8C9RGF7_SCLFO</name>
<evidence type="ECO:0000256" key="1">
    <source>
        <dbReference type="ARBA" id="ARBA00022729"/>
    </source>
</evidence>
<keyword evidence="4" id="KW-0325">Glycoprotein</keyword>
<keyword evidence="8" id="KW-1185">Reference proteome</keyword>
<dbReference type="FunFam" id="3.10.250.10:FF:000006">
    <property type="entry name" value="neurotrypsin isoform X2"/>
    <property type="match status" value="1"/>
</dbReference>
<keyword evidence="2" id="KW-0677">Repeat</keyword>
<feature type="disulfide bond" evidence="5">
    <location>
        <begin position="83"/>
        <end position="93"/>
    </location>
</feature>
<dbReference type="InterPro" id="IPR036772">
    <property type="entry name" value="SRCR-like_dom_sf"/>
</dbReference>
<dbReference type="GeneTree" id="ENSGT00940000163299"/>
<protein>
    <recommendedName>
        <fullName evidence="6">SRCR domain-containing protein</fullName>
    </recommendedName>
</protein>
<dbReference type="PANTHER" id="PTHR19331:SF487">
    <property type="entry name" value="SOLUBLE SCAVENGER RECEPTOR CYSTEINE-RICH DOMAIN-CONTAINING PROTEIN SSC5D"/>
    <property type="match status" value="1"/>
</dbReference>
<feature type="disulfide bond" evidence="5">
    <location>
        <begin position="39"/>
        <end position="103"/>
    </location>
</feature>
<feature type="disulfide bond" evidence="5">
    <location>
        <begin position="149"/>
        <end position="213"/>
    </location>
</feature>
<dbReference type="FunFam" id="3.10.250.10:FF:000002">
    <property type="entry name" value="Scavenger receptor cysteine-rich type 1 protein M130"/>
    <property type="match status" value="1"/>
</dbReference>
<dbReference type="PANTHER" id="PTHR19331">
    <property type="entry name" value="SCAVENGER RECEPTOR DOMAIN-CONTAINING"/>
    <property type="match status" value="1"/>
</dbReference>
<accession>A0A8C9RGF7</accession>
<evidence type="ECO:0000313" key="8">
    <source>
        <dbReference type="Proteomes" id="UP000694397"/>
    </source>
</evidence>
<proteinExistence type="predicted"/>
<reference evidence="7" key="2">
    <citation type="submission" date="2025-08" db="UniProtKB">
        <authorList>
            <consortium name="Ensembl"/>
        </authorList>
    </citation>
    <scope>IDENTIFICATION</scope>
</reference>
<evidence type="ECO:0000256" key="5">
    <source>
        <dbReference type="PROSITE-ProRule" id="PRU00196"/>
    </source>
</evidence>
<dbReference type="InterPro" id="IPR001190">
    <property type="entry name" value="SRCR"/>
</dbReference>
<dbReference type="Ensembl" id="ENSSFOT00015011618.2">
    <property type="protein sequence ID" value="ENSSFOP00015011468.2"/>
    <property type="gene ID" value="ENSSFOG00015007385.2"/>
</dbReference>
<organism evidence="7 8">
    <name type="scientific">Scleropages formosus</name>
    <name type="common">Asian bonytongue</name>
    <name type="synonym">Osteoglossum formosum</name>
    <dbReference type="NCBI Taxonomy" id="113540"/>
    <lineage>
        <taxon>Eukaryota</taxon>
        <taxon>Metazoa</taxon>
        <taxon>Chordata</taxon>
        <taxon>Craniata</taxon>
        <taxon>Vertebrata</taxon>
        <taxon>Euteleostomi</taxon>
        <taxon>Actinopterygii</taxon>
        <taxon>Neopterygii</taxon>
        <taxon>Teleostei</taxon>
        <taxon>Osteoglossocephala</taxon>
        <taxon>Osteoglossomorpha</taxon>
        <taxon>Osteoglossiformes</taxon>
        <taxon>Osteoglossidae</taxon>
        <taxon>Scleropages</taxon>
    </lineage>
</organism>
<dbReference type="Gene3D" id="3.10.250.10">
    <property type="entry name" value="SRCR-like domain"/>
    <property type="match status" value="3"/>
</dbReference>
<dbReference type="SMART" id="SM00202">
    <property type="entry name" value="SR"/>
    <property type="match status" value="3"/>
</dbReference>
<dbReference type="OrthoDB" id="536948at2759"/>
<evidence type="ECO:0000256" key="3">
    <source>
        <dbReference type="ARBA" id="ARBA00023157"/>
    </source>
</evidence>
<feature type="disulfide bond" evidence="5">
    <location>
        <begin position="252"/>
        <end position="316"/>
    </location>
</feature>
<evidence type="ECO:0000313" key="7">
    <source>
        <dbReference type="Ensembl" id="ENSSFOP00015011468.2"/>
    </source>
</evidence>
<keyword evidence="3 5" id="KW-1015">Disulfide bond</keyword>
<feature type="disulfide bond" evidence="5">
    <location>
        <begin position="296"/>
        <end position="306"/>
    </location>
</feature>
<dbReference type="GO" id="GO:0016020">
    <property type="term" value="C:membrane"/>
    <property type="evidence" value="ECO:0007669"/>
    <property type="project" value="InterPro"/>
</dbReference>
<feature type="disulfide bond" evidence="5">
    <location>
        <begin position="193"/>
        <end position="203"/>
    </location>
</feature>
<dbReference type="PRINTS" id="PR00258">
    <property type="entry name" value="SPERACTRCPTR"/>
</dbReference>
<sequence>WETVSVSLLPDSDVRLVNGNSPCEGRVEVRHEEQWGTVCGDDWDTTDASVVCRQMFCGDAVAAPQYGHFGEGEGTIWMDNVQCSGSESTLKECGHGGWGQHDCRHVHDTGASPNTTNCFSGNITIRLTKGPHLCSGRLEILADSWYTVCDPDFDLQDAKVVCRQLGCGTPVQVQGAAVFGKGDGKVWKNKIECRGDEHNFRQCLISSTEDTKCTHDTDVGLDINSKRSLVDGPDSCSGRVELQYLTERGTVCDASWDLRAANVLCQQLGCGSAVAVPGQAWFGKGSGPVWADVFECQGKETHLSQCAVSSWNRAPCSHEHDAGVICTGEEFCAHHSPPCLGQGTLMCVSQGTSALGLSLTWSTAVLHTHSSAVPAHMCPYCVPVSTNHLLYSTFINNVVWI</sequence>
<dbReference type="AlphaFoldDB" id="A0A8C9RGF7"/>
<dbReference type="Proteomes" id="UP000694397">
    <property type="component" value="Chromosome 5"/>
</dbReference>
<dbReference type="Pfam" id="PF00530">
    <property type="entry name" value="SRCR"/>
    <property type="match status" value="3"/>
</dbReference>
<feature type="domain" description="SRCR" evidence="6">
    <location>
        <begin position="227"/>
        <end position="327"/>
    </location>
</feature>
<evidence type="ECO:0000256" key="4">
    <source>
        <dbReference type="ARBA" id="ARBA00023180"/>
    </source>
</evidence>
<feature type="domain" description="SRCR" evidence="6">
    <location>
        <begin position="125"/>
        <end position="224"/>
    </location>
</feature>
<dbReference type="PROSITE" id="PS50287">
    <property type="entry name" value="SRCR_2"/>
    <property type="match status" value="3"/>
</dbReference>
<keyword evidence="1" id="KW-0732">Signal</keyword>
<dbReference type="FunFam" id="3.10.250.10:FF:000031">
    <property type="entry name" value="RIKEN cDNA 5830411N06, isoform CRA_a"/>
    <property type="match status" value="1"/>
</dbReference>
<feature type="domain" description="SRCR" evidence="6">
    <location>
        <begin position="14"/>
        <end position="114"/>
    </location>
</feature>
<comment type="caution">
    <text evidence="5">Lacks conserved residue(s) required for the propagation of feature annotation.</text>
</comment>
<feature type="disulfide bond" evidence="5">
    <location>
        <begin position="265"/>
        <end position="326"/>
    </location>
</feature>